<feature type="compositionally biased region" description="Basic residues" evidence="1">
    <location>
        <begin position="9"/>
        <end position="18"/>
    </location>
</feature>
<protein>
    <submittedName>
        <fullName evidence="2">Forkhead box protein Olike [Nasonia vitripennis]</fullName>
    </submittedName>
</protein>
<proteinExistence type="predicted"/>
<feature type="compositionally biased region" description="Pro residues" evidence="1">
    <location>
        <begin position="387"/>
        <end position="397"/>
    </location>
</feature>
<feature type="compositionally biased region" description="Polar residues" evidence="1">
    <location>
        <begin position="89"/>
        <end position="98"/>
    </location>
</feature>
<feature type="compositionally biased region" description="Polar residues" evidence="1">
    <location>
        <begin position="215"/>
        <end position="225"/>
    </location>
</feature>
<feature type="compositionally biased region" description="Polar residues" evidence="1">
    <location>
        <begin position="421"/>
        <end position="434"/>
    </location>
</feature>
<feature type="compositionally biased region" description="Basic and acidic residues" evidence="1">
    <location>
        <begin position="365"/>
        <end position="375"/>
    </location>
</feature>
<feature type="compositionally biased region" description="Pro residues" evidence="1">
    <location>
        <begin position="253"/>
        <end position="262"/>
    </location>
</feature>
<feature type="compositionally biased region" description="Low complexity" evidence="1">
    <location>
        <begin position="398"/>
        <end position="420"/>
    </location>
</feature>
<accession>A0A0K2T4D0</accession>
<evidence type="ECO:0000256" key="1">
    <source>
        <dbReference type="SAM" id="MobiDB-lite"/>
    </source>
</evidence>
<feature type="compositionally biased region" description="Gly residues" evidence="1">
    <location>
        <begin position="338"/>
        <end position="353"/>
    </location>
</feature>
<feature type="compositionally biased region" description="Basic and acidic residues" evidence="1">
    <location>
        <begin position="187"/>
        <end position="197"/>
    </location>
</feature>
<dbReference type="AlphaFoldDB" id="A0A0K2T4D0"/>
<name>A0A0K2T4D0_LEPSM</name>
<evidence type="ECO:0000313" key="2">
    <source>
        <dbReference type="EMBL" id="CDW20873.1"/>
    </source>
</evidence>
<reference evidence="2" key="1">
    <citation type="submission" date="2014-05" db="EMBL/GenBank/DDBJ databases">
        <authorList>
            <person name="Chronopoulou M."/>
        </authorList>
    </citation>
    <scope>NUCLEOTIDE SEQUENCE</scope>
    <source>
        <tissue evidence="2">Whole organism</tissue>
    </source>
</reference>
<dbReference type="EMBL" id="HACA01003512">
    <property type="protein sequence ID" value="CDW20873.1"/>
    <property type="molecule type" value="Transcribed_RNA"/>
</dbReference>
<dbReference type="OrthoDB" id="5954824at2759"/>
<feature type="region of interest" description="Disordered" evidence="1">
    <location>
        <begin position="1"/>
        <end position="127"/>
    </location>
</feature>
<feature type="compositionally biased region" description="Low complexity" evidence="1">
    <location>
        <begin position="174"/>
        <end position="186"/>
    </location>
</feature>
<feature type="compositionally biased region" description="Polar residues" evidence="1">
    <location>
        <begin position="240"/>
        <end position="251"/>
    </location>
</feature>
<sequence>MINPDAKHSGGKSSRRRPSSAIVDGKTVGGETTKRRGRKQKPGFVTDLIAAQAAHRNSSASSPSPNVDLYGSTGGNGGGPPESPGYQYSPFSNLSATDLRTGRSDYGADLSSPPVRHDPYPSYNDWSPEYSTVQGGYFGNNMGRGNYCEGPTSVERDLPRSMSPIRSTGFPYRGEGFSNGSNGNENFRIKNFFDKDTGQQSSPHHLHSLHDSANGAPQNYSNLQVMSPAEHPPPSSPSSARHQFTSSSSTDHIPPPLPPPSNSEPLLSPQNMAYYSQPPHHASPESPVGGVRVPSTGSSSTTGSILERALASTVKSEIQPGSPHPTHLHHSMEPPPAHGGGNSDWGNSLSGGGGPPPPSGNPHFGDVDDFMKHEYGTGPGSHDYGPPGYPPPPPPSSHTPDGDSPPSSSSSSVTPSSAASQYQQPVTINPSWVR</sequence>
<feature type="region of interest" description="Disordered" evidence="1">
    <location>
        <begin position="149"/>
        <end position="434"/>
    </location>
</feature>
<feature type="compositionally biased region" description="Polar residues" evidence="1">
    <location>
        <begin position="55"/>
        <end position="65"/>
    </location>
</feature>
<feature type="compositionally biased region" description="Low complexity" evidence="1">
    <location>
        <begin position="286"/>
        <end position="304"/>
    </location>
</feature>
<organism evidence="2">
    <name type="scientific">Lepeophtheirus salmonis</name>
    <name type="common">Salmon louse</name>
    <name type="synonym">Caligus salmonis</name>
    <dbReference type="NCBI Taxonomy" id="72036"/>
    <lineage>
        <taxon>Eukaryota</taxon>
        <taxon>Metazoa</taxon>
        <taxon>Ecdysozoa</taxon>
        <taxon>Arthropoda</taxon>
        <taxon>Crustacea</taxon>
        <taxon>Multicrustacea</taxon>
        <taxon>Hexanauplia</taxon>
        <taxon>Copepoda</taxon>
        <taxon>Siphonostomatoida</taxon>
        <taxon>Caligidae</taxon>
        <taxon>Lepeophtheirus</taxon>
    </lineage>
</organism>